<comment type="caution">
    <text evidence="3">The sequence shown here is derived from an EMBL/GenBank/DDBJ whole genome shotgun (WGS) entry which is preliminary data.</text>
</comment>
<evidence type="ECO:0000256" key="1">
    <source>
        <dbReference type="SAM" id="SignalP"/>
    </source>
</evidence>
<dbReference type="Pfam" id="PF05860">
    <property type="entry name" value="TPS"/>
    <property type="match status" value="1"/>
</dbReference>
<accession>A0A2W4YH81</accession>
<dbReference type="InterPro" id="IPR008638">
    <property type="entry name" value="FhaB/CdiA-like_TPS"/>
</dbReference>
<feature type="chain" id="PRO_5016083882" description="Filamentous haemagglutinin FhaB/tRNA nuclease CdiA-like TPS domain-containing protein" evidence="1">
    <location>
        <begin position="27"/>
        <end position="1772"/>
    </location>
</feature>
<dbReference type="NCBIfam" id="TIGR01901">
    <property type="entry name" value="adhes_NPXG"/>
    <property type="match status" value="1"/>
</dbReference>
<reference evidence="3 4" key="1">
    <citation type="submission" date="2018-04" db="EMBL/GenBank/DDBJ databases">
        <authorList>
            <person name="Go L.Y."/>
            <person name="Mitchell J.A."/>
        </authorList>
    </citation>
    <scope>NUCLEOTIDE SEQUENCE [LARGE SCALE GENOMIC DNA]</scope>
    <source>
        <strain evidence="3">ULC066bin1</strain>
    </source>
</reference>
<feature type="domain" description="Filamentous haemagglutinin FhaB/tRNA nuclease CdiA-like TPS" evidence="2">
    <location>
        <begin position="36"/>
        <end position="149"/>
    </location>
</feature>
<organism evidence="3 4">
    <name type="scientific">Pseudanabaena frigida</name>
    <dbReference type="NCBI Taxonomy" id="945775"/>
    <lineage>
        <taxon>Bacteria</taxon>
        <taxon>Bacillati</taxon>
        <taxon>Cyanobacteriota</taxon>
        <taxon>Cyanophyceae</taxon>
        <taxon>Pseudanabaenales</taxon>
        <taxon>Pseudanabaenaceae</taxon>
        <taxon>Pseudanabaena</taxon>
    </lineage>
</organism>
<dbReference type="SUPFAM" id="SSF51126">
    <property type="entry name" value="Pectin lyase-like"/>
    <property type="match status" value="4"/>
</dbReference>
<feature type="signal peptide" evidence="1">
    <location>
        <begin position="1"/>
        <end position="26"/>
    </location>
</feature>
<evidence type="ECO:0000259" key="2">
    <source>
        <dbReference type="SMART" id="SM00912"/>
    </source>
</evidence>
<evidence type="ECO:0000313" key="3">
    <source>
        <dbReference type="EMBL" id="PZO42438.1"/>
    </source>
</evidence>
<dbReference type="InterPro" id="IPR012334">
    <property type="entry name" value="Pectin_lyas_fold"/>
</dbReference>
<dbReference type="EMBL" id="QBML01000007">
    <property type="protein sequence ID" value="PZO42438.1"/>
    <property type="molecule type" value="Genomic_DNA"/>
</dbReference>
<protein>
    <recommendedName>
        <fullName evidence="2">Filamentous haemagglutinin FhaB/tRNA nuclease CdiA-like TPS domain-containing protein</fullName>
    </recommendedName>
</protein>
<reference evidence="3 4" key="2">
    <citation type="submission" date="2018-06" db="EMBL/GenBank/DDBJ databases">
        <title>Metagenomic assembly of (sub)arctic Cyanobacteria and their associated microbiome from non-axenic cultures.</title>
        <authorList>
            <person name="Baurain D."/>
        </authorList>
    </citation>
    <scope>NUCLEOTIDE SEQUENCE [LARGE SCALE GENOMIC DNA]</scope>
    <source>
        <strain evidence="3">ULC066bin1</strain>
    </source>
</reference>
<keyword evidence="1" id="KW-0732">Signal</keyword>
<dbReference type="Gene3D" id="2.160.20.10">
    <property type="entry name" value="Single-stranded right-handed beta-helix, Pectin lyase-like"/>
    <property type="match status" value="3"/>
</dbReference>
<evidence type="ECO:0000313" key="4">
    <source>
        <dbReference type="Proteomes" id="UP000249467"/>
    </source>
</evidence>
<dbReference type="Proteomes" id="UP000249467">
    <property type="component" value="Unassembled WGS sequence"/>
</dbReference>
<gene>
    <name evidence="3" type="ORF">DCF19_07585</name>
</gene>
<proteinExistence type="predicted"/>
<name>A0A2W4YH81_9CYAN</name>
<sequence length="1772" mass="179067">MSKNKLKVITIASAFSMMSFSSFSHASFAQNAIAPDNTLPVNTSVNFNSADKTYTITGGTQVGANQFHSFQDFSVPTGNTAYFNNALTTSNVIGRVTGSNVSNIDGILRTNGTTNLYLVNPNGIVFGANAKLDIAGSFSASTANSIKFSDGSEFSATNPQTPPLLNVNIPMGLQYGSSSTGATISNRGNLLAGQDLVLNADKLDLQGTLRSGRDLTLQAQDLVKIRDTSTSPFFAVAGRDLLIQGNQSVDIFTLNHRNSGFWSGGNILLRSLNPVVGDAHFYAGNNLKIEKLNGSLGNLISPNDPVILANGDVDLGDYTGASLHILAGGSVTLGNVTIDSTGDAATTINPNNTTLFNATKTYADLATYASALGSPSITIDGSQQATLDVRAGVDWSQLGGLSTNQVLGTFVSPNADPTYVATPSNANITINGNIRVSQPNGLVLLTNQFLPNTLTGAISAKDIDTSTNLSGVNGGDIRVDGRGDLAIANASLRSSASVFDNAGNGGAISFSTINGNISLTNSSLDSYSSVYSNTGNGGAISFSVLNGNISLTNSSLSSYSSSVFGTSPKDGGAIALSASNGNISLTNSDLKSYSQSIFDIAGSGGAISLSANNGSISLNNSNPSSYSTSTIGNAGSGGAIALSANNGNISLNNSNPSSYSTSTIGNAGNGGDVSFSTSNGNISLINSLTLTQSRGEFGSSTASNAGAISFSTFNGNITLENSISVAIAQSNSGNMGNGGAISFFNSNGNISLTGSGVIAYGRNGGAISFTNSNGNILLSGLALISVSNSSVGVGNGGAISFSNTNGSISLAGVTTDSSSSSSGNGGAISFSNTNGNILLGNSNLSATSRSDSSNTGNGGAISFSNTNGNISLNVSRLSSYADSNSGNAGNGGTISFATSNGNISLESSNPSAYSSSISGNAGNAGAISFTTSNGNISLNGSFSSAYSQSSFGNAGNGGAISFYTSNGNISLTNSASFAYSNSSTGNAETGGAISFFTGNGNIFFNRSASYSFTNSTNGNVGNAGDISLSASNGSIITTSFDPRRYLLATAISKLGSSGSGGDIKIVAKDQISNFEILTQSSTGQAGAVKIDGLGDLAITNVRISTSQDVSFDAPFTGPITFEVGKSGISGDVAIANTVGSLTFDQTTINTATQSKDPAGNISITSPTMVTFQNNSKVTATTNAQGKAGDITINAPIIKINDDSKILAETNGTGTGGNITITAPTSVDLTRVLDAFPVLSVQTNNAGKAGSIVINTPILTLTDKARITATASATATNPDGGGSITLNASQMNLFGTVGVFAETQGISPAGTLRLNPYSNLGYINIALAPNSQISASTSSIGNGGDLFITAPESIAIAGQGKLAVETTGLMDNAGKAGNITFTTKQLTLSDGVLVSASTSGRGKAGDIFVRADDFTISNGAQIQTATSSTGDSGTIDVRVVNQFNLSGSKTGLFANTLANSTGRGGDIFIDPESVTLRDGAQIAVGSLGAGIGGNITLISNYLTLLNGSSITAETASANGGNITLNIPSILLLRYGSQISTTAGTALAGGNGGNINISAGFIVAFPNENSDIFANAFTGNGGNINLTTNGIFGLEFRPVLTPLSDITASSQFGINGTVNINTLGVDPSKGLTNLPVDIGDASKLVTQKCLADRQGSAFVITGRGGIPASPSDVSSGNNLQENLGMPTNLERIAEAGRRTVNPYGEVALATESAQAVPTPSWAKQLQSNQTTDVLTDRIVEAQGWTINPYGEVSFVAEVAKAIPAPTWARQLRCR</sequence>
<dbReference type="SMART" id="SM00912">
    <property type="entry name" value="Haemagg_act"/>
    <property type="match status" value="1"/>
</dbReference>
<dbReference type="InterPro" id="IPR011050">
    <property type="entry name" value="Pectin_lyase_fold/virulence"/>
</dbReference>